<dbReference type="AlphaFoldDB" id="L7JUW6"/>
<name>L7JUW6_TRAHO</name>
<proteinExistence type="predicted"/>
<keyword evidence="2" id="KW-1185">Reference proteome</keyword>
<dbReference type="HOGENOM" id="CLU_1598551_0_0_1"/>
<dbReference type="InParanoid" id="L7JUW6"/>
<feature type="non-terminal residue" evidence="1">
    <location>
        <position position="1"/>
    </location>
</feature>
<dbReference type="Proteomes" id="UP000011185">
    <property type="component" value="Unassembled WGS sequence"/>
</dbReference>
<sequence>VAIMKDGRGTKEGESMITTGMAGQIASDMVIRTENTIEDSTGMILVRENGEAMMKTVDEELPMKVDMSQGMGSEIKETVAGTATDTKAEIDGMILVPTIDVVIEDSEVGKILAEGAATRMKSDEADLVGVTMTNVEVPAAVMTEEWATETLDVTMIVSGLMSVIEGI</sequence>
<dbReference type="EMBL" id="JH993974">
    <property type="protein sequence ID" value="ELQ75263.1"/>
    <property type="molecule type" value="Genomic_DNA"/>
</dbReference>
<accession>L7JUW6</accession>
<reference evidence="1 2" key="1">
    <citation type="journal article" date="2012" name="PLoS Pathog.">
        <title>The genome of the obligate intracellular parasite Trachipleistophora hominis: new insights into microsporidian genome dynamics and reductive evolution.</title>
        <authorList>
            <person name="Heinz E."/>
            <person name="Williams T.A."/>
            <person name="Nakjang S."/>
            <person name="Noel C.J."/>
            <person name="Swan D.C."/>
            <person name="Goldberg A.V."/>
            <person name="Harris S.R."/>
            <person name="Weinmaier T."/>
            <person name="Markert S."/>
            <person name="Becher D."/>
            <person name="Bernhardt J."/>
            <person name="Dagan T."/>
            <person name="Hacker C."/>
            <person name="Lucocq J.M."/>
            <person name="Schweder T."/>
            <person name="Rattei T."/>
            <person name="Hall N."/>
            <person name="Hirt R.P."/>
            <person name="Embley T.M."/>
        </authorList>
    </citation>
    <scope>NUCLEOTIDE SEQUENCE [LARGE SCALE GENOMIC DNA]</scope>
</reference>
<evidence type="ECO:0000313" key="1">
    <source>
        <dbReference type="EMBL" id="ELQ75263.1"/>
    </source>
</evidence>
<organism evidence="1 2">
    <name type="scientific">Trachipleistophora hominis</name>
    <name type="common">Microsporidian parasite</name>
    <dbReference type="NCBI Taxonomy" id="72359"/>
    <lineage>
        <taxon>Eukaryota</taxon>
        <taxon>Fungi</taxon>
        <taxon>Fungi incertae sedis</taxon>
        <taxon>Microsporidia</taxon>
        <taxon>Pleistophoridae</taxon>
        <taxon>Trachipleistophora</taxon>
    </lineage>
</organism>
<gene>
    <name evidence="1" type="ORF">THOM_1759</name>
</gene>
<protein>
    <submittedName>
        <fullName evidence="1">Uncharacterized protein</fullName>
    </submittedName>
</protein>
<evidence type="ECO:0000313" key="2">
    <source>
        <dbReference type="Proteomes" id="UP000011185"/>
    </source>
</evidence>
<dbReference type="VEuPathDB" id="MicrosporidiaDB:THOM_1759"/>